<organism evidence="1 2">
    <name type="scientific">Pocillopora damicornis</name>
    <name type="common">Cauliflower coral</name>
    <name type="synonym">Millepora damicornis</name>
    <dbReference type="NCBI Taxonomy" id="46731"/>
    <lineage>
        <taxon>Eukaryota</taxon>
        <taxon>Metazoa</taxon>
        <taxon>Cnidaria</taxon>
        <taxon>Anthozoa</taxon>
        <taxon>Hexacorallia</taxon>
        <taxon>Scleractinia</taxon>
        <taxon>Astrocoeniina</taxon>
        <taxon>Pocilloporidae</taxon>
        <taxon>Pocillopora</taxon>
    </lineage>
</organism>
<keyword evidence="2" id="KW-1185">Reference proteome</keyword>
<dbReference type="AlphaFoldDB" id="A0A3M6TRP3"/>
<dbReference type="Proteomes" id="UP000275408">
    <property type="component" value="Unassembled WGS sequence"/>
</dbReference>
<comment type="caution">
    <text evidence="1">The sequence shown here is derived from an EMBL/GenBank/DDBJ whole genome shotgun (WGS) entry which is preliminary data.</text>
</comment>
<proteinExistence type="predicted"/>
<gene>
    <name evidence="1" type="ORF">pdam_00012960</name>
</gene>
<reference evidence="1 2" key="1">
    <citation type="journal article" date="2018" name="Sci. Rep.">
        <title>Comparative analysis of the Pocillopora damicornis genome highlights role of immune system in coral evolution.</title>
        <authorList>
            <person name="Cunning R."/>
            <person name="Bay R.A."/>
            <person name="Gillette P."/>
            <person name="Baker A.C."/>
            <person name="Traylor-Knowles N."/>
        </authorList>
    </citation>
    <scope>NUCLEOTIDE SEQUENCE [LARGE SCALE GENOMIC DNA]</scope>
    <source>
        <strain evidence="1">RSMAS</strain>
        <tissue evidence="1">Whole animal</tissue>
    </source>
</reference>
<accession>A0A3M6TRP3</accession>
<name>A0A3M6TRP3_POCDA</name>
<dbReference type="EMBL" id="RCHS01003072">
    <property type="protein sequence ID" value="RMX44016.1"/>
    <property type="molecule type" value="Genomic_DNA"/>
</dbReference>
<protein>
    <submittedName>
        <fullName evidence="1">Uncharacterized protein</fullName>
    </submittedName>
</protein>
<evidence type="ECO:0000313" key="2">
    <source>
        <dbReference type="Proteomes" id="UP000275408"/>
    </source>
</evidence>
<sequence length="83" mass="9873">MLEILKKKPAYLQIQDIRNTEKELRNTENKLVLPQPRTDYLKRSFLYSGAHLWNDLPLDLRQASSLTDFKSKLSRHNFLFLGR</sequence>
<evidence type="ECO:0000313" key="1">
    <source>
        <dbReference type="EMBL" id="RMX44016.1"/>
    </source>
</evidence>